<protein>
    <recommendedName>
        <fullName evidence="3">Sulfotransferase domain-containing protein</fullName>
    </recommendedName>
</protein>
<dbReference type="Gene3D" id="3.40.50.300">
    <property type="entry name" value="P-loop containing nucleotide triphosphate hydrolases"/>
    <property type="match status" value="1"/>
</dbReference>
<dbReference type="AlphaFoldDB" id="A0A8J6HJM0"/>
<sequence length="242" mass="28218">MPTFNFRVLASEAIRPIVRRYPHSYSLLLLSMMDTPTEELVKDAFHNNNDVKWLKFPFCISDIDARTSARLLNDFTGERSGFVRVGPKKWFFPSGYRRNAEIYYNFQPRSDDVWIVTFPRSGTTWTQELVWLLANNLDYGTASRVPLDARFPFLEFNSFVHPLVKTEFLEENKSSPEKCSLIEEVTKPAWKKLVKTTQKRFIKTHLPFALLPPNLLEVGCKVRTSYLRRAQPQRCHCVVLPP</sequence>
<dbReference type="SUPFAM" id="SSF52540">
    <property type="entry name" value="P-loop containing nucleoside triphosphate hydrolases"/>
    <property type="match status" value="1"/>
</dbReference>
<organism evidence="4 5">
    <name type="scientific">Tenebrio molitor</name>
    <name type="common">Yellow mealworm beetle</name>
    <dbReference type="NCBI Taxonomy" id="7067"/>
    <lineage>
        <taxon>Eukaryota</taxon>
        <taxon>Metazoa</taxon>
        <taxon>Ecdysozoa</taxon>
        <taxon>Arthropoda</taxon>
        <taxon>Hexapoda</taxon>
        <taxon>Insecta</taxon>
        <taxon>Pterygota</taxon>
        <taxon>Neoptera</taxon>
        <taxon>Endopterygota</taxon>
        <taxon>Coleoptera</taxon>
        <taxon>Polyphaga</taxon>
        <taxon>Cucujiformia</taxon>
        <taxon>Tenebrionidae</taxon>
        <taxon>Tenebrio</taxon>
    </lineage>
</organism>
<dbReference type="EMBL" id="JABDTM020022528">
    <property type="protein sequence ID" value="KAH0815835.1"/>
    <property type="molecule type" value="Genomic_DNA"/>
</dbReference>
<keyword evidence="5" id="KW-1185">Reference proteome</keyword>
<comment type="caution">
    <text evidence="4">The sequence shown here is derived from an EMBL/GenBank/DDBJ whole genome shotgun (WGS) entry which is preliminary data.</text>
</comment>
<name>A0A8J6HJM0_TENMO</name>
<evidence type="ECO:0000313" key="4">
    <source>
        <dbReference type="EMBL" id="KAH0815835.1"/>
    </source>
</evidence>
<proteinExistence type="inferred from homology"/>
<dbReference type="PANTHER" id="PTHR11783">
    <property type="entry name" value="SULFOTRANSFERASE SULT"/>
    <property type="match status" value="1"/>
</dbReference>
<dbReference type="InterPro" id="IPR027417">
    <property type="entry name" value="P-loop_NTPase"/>
</dbReference>
<comment type="similarity">
    <text evidence="1">Belongs to the sulfotransferase 1 family.</text>
</comment>
<dbReference type="InterPro" id="IPR000863">
    <property type="entry name" value="Sulfotransferase_dom"/>
</dbReference>
<evidence type="ECO:0000256" key="1">
    <source>
        <dbReference type="ARBA" id="ARBA00005771"/>
    </source>
</evidence>
<accession>A0A8J6HJM0</accession>
<dbReference type="GO" id="GO:0008146">
    <property type="term" value="F:sulfotransferase activity"/>
    <property type="evidence" value="ECO:0007669"/>
    <property type="project" value="InterPro"/>
</dbReference>
<reference evidence="4" key="2">
    <citation type="submission" date="2021-08" db="EMBL/GenBank/DDBJ databases">
        <authorList>
            <person name="Eriksson T."/>
        </authorList>
    </citation>
    <scope>NUCLEOTIDE SEQUENCE</scope>
    <source>
        <strain evidence="4">Stoneville</strain>
        <tissue evidence="4">Whole head</tissue>
    </source>
</reference>
<reference evidence="4" key="1">
    <citation type="journal article" date="2020" name="J Insects Food Feed">
        <title>The yellow mealworm (Tenebrio molitor) genome: a resource for the emerging insects as food and feed industry.</title>
        <authorList>
            <person name="Eriksson T."/>
            <person name="Andere A."/>
            <person name="Kelstrup H."/>
            <person name="Emery V."/>
            <person name="Picard C."/>
        </authorList>
    </citation>
    <scope>NUCLEOTIDE SEQUENCE</scope>
    <source>
        <strain evidence="4">Stoneville</strain>
        <tissue evidence="4">Whole head</tissue>
    </source>
</reference>
<dbReference type="Proteomes" id="UP000719412">
    <property type="component" value="Unassembled WGS sequence"/>
</dbReference>
<evidence type="ECO:0000313" key="5">
    <source>
        <dbReference type="Proteomes" id="UP000719412"/>
    </source>
</evidence>
<gene>
    <name evidence="4" type="ORF">GEV33_006956</name>
</gene>
<evidence type="ECO:0000256" key="2">
    <source>
        <dbReference type="ARBA" id="ARBA00022679"/>
    </source>
</evidence>
<dbReference type="Pfam" id="PF00685">
    <property type="entry name" value="Sulfotransfer_1"/>
    <property type="match status" value="1"/>
</dbReference>
<evidence type="ECO:0000259" key="3">
    <source>
        <dbReference type="Pfam" id="PF00685"/>
    </source>
</evidence>
<keyword evidence="2" id="KW-0808">Transferase</keyword>
<feature type="domain" description="Sulfotransferase" evidence="3">
    <location>
        <begin position="111"/>
        <end position="222"/>
    </location>
</feature>